<dbReference type="STRING" id="945543.VIBR0546_03415"/>
<sequence length="925" mass="104893">MTITTPNLYLKGTFNGWGLDTPLSQINTHQLSASVVLSADTHRFKVADMDGTARWTFSAYPDRPLTLTPSRSTPLITTQGIGNDLLFTPNAAGRFTVTLDFSNEQPVIKVEKHNNDLVESVSRELLSYQLNSRSEPRAEIEDAPYALNADELFNQLAIESETAFPFVFGDNIDGYFEGTTHSLRAAGRYRHHQGWHLGGFASLVNGELNDKQHAEKARLMPFGIEHHYQRSRDCFSLIHNQRMAYFSVDSEQAAHLSIVPELNISLSHSNIESVDNVVVISVNPDQCPEGCPRFVAISADKPIAAQELSVTDFPQLEQAMGLSTSNTNWMLTAAEPCKSLTVYLCFAHDKQQVINAAKNASINNGYQQYKKELYQFLTSNYLWTSDLEYNRAVMWARLASRTFVSKEFGRGIWAGLPWFKDCWGRDTFIALSGTCLVNGQFKEAREIIDNFASMQMTDPDSLNLGRIPNRVTSKTNIIYNTTDGTPWLIREIGEYIDYSGDDEYAKAIYPMVKRFIQGVEKHYLDSDGLIKHRHPDTWMDAKIEGQIPWSPRGPKANDIQALWFESLQVAKQLAELNQDSEYIDHLHSLLSQVTSSFSDKFWDGDQLRLADRLGENDVADYSVRPNQLMTLTIPQTTKLVSPDVGQHMVKNCVEQLLFPWGICSLDQYHQDFHPYHDNRSEYHKDAAYHNGTIWGWNAGFTVSALVQYDQQDLAYRLSKNLAKQLLGQGHRGTMSENLDAFQADEDNLIESGTYAQAWSVSEYARNAQQDYIGFKPLLSVSKIKLTPRLPNCWETFSARVPFGDNNALLVTFEKEQTQTTYTVNTLYPAPELKLELQLELGCEHLDIITDTEQQLKVTLSSVNQTFSLDREVDSAKLTTRQHYPLLDNLTFSKPDWKRSFNCLSESNYLLNKRSHQGLSIATDRN</sequence>
<evidence type="ECO:0000313" key="2">
    <source>
        <dbReference type="EMBL" id="EGA66614.1"/>
    </source>
</evidence>
<protein>
    <submittedName>
        <fullName evidence="2">Glycogen debranching enzyme</fullName>
    </submittedName>
</protein>
<dbReference type="PANTHER" id="PTHR10569:SF2">
    <property type="entry name" value="GLYCOGEN DEBRANCHING ENZYME"/>
    <property type="match status" value="1"/>
</dbReference>
<dbReference type="AlphaFoldDB" id="E8LRL1"/>
<dbReference type="InterPro" id="IPR012341">
    <property type="entry name" value="6hp_glycosidase-like_sf"/>
</dbReference>
<dbReference type="InterPro" id="IPR010401">
    <property type="entry name" value="AGL/Gdb1"/>
</dbReference>
<dbReference type="InterPro" id="IPR032790">
    <property type="entry name" value="GDE_C"/>
</dbReference>
<dbReference type="GO" id="GO:0004134">
    <property type="term" value="F:4-alpha-glucanotransferase activity"/>
    <property type="evidence" value="ECO:0007669"/>
    <property type="project" value="InterPro"/>
</dbReference>
<dbReference type="GO" id="GO:0005980">
    <property type="term" value="P:glycogen catabolic process"/>
    <property type="evidence" value="ECO:0007669"/>
    <property type="project" value="InterPro"/>
</dbReference>
<dbReference type="PANTHER" id="PTHR10569">
    <property type="entry name" value="GLYCOGEN DEBRANCHING ENZYME"/>
    <property type="match status" value="1"/>
</dbReference>
<feature type="domain" description="Glycogen debranching enzyme C-terminal" evidence="1">
    <location>
        <begin position="402"/>
        <end position="763"/>
    </location>
</feature>
<evidence type="ECO:0000259" key="1">
    <source>
        <dbReference type="Pfam" id="PF06202"/>
    </source>
</evidence>
<name>E8LRL1_9VIBR</name>
<dbReference type="EMBL" id="AEVS01000035">
    <property type="protein sequence ID" value="EGA66614.1"/>
    <property type="molecule type" value="Genomic_DNA"/>
</dbReference>
<accession>E8LRL1</accession>
<dbReference type="Gene3D" id="1.50.10.10">
    <property type="match status" value="1"/>
</dbReference>
<comment type="caution">
    <text evidence="2">The sequence shown here is derived from an EMBL/GenBank/DDBJ whole genome shotgun (WGS) entry which is preliminary data.</text>
</comment>
<reference evidence="2 3" key="1">
    <citation type="journal article" date="2012" name="Int. J. Syst. Evol. Microbiol.">
        <title>Vibrio caribbeanicus sp. nov., isolated from the marine sponge Scleritoderma cyanea.</title>
        <authorList>
            <person name="Hoffmann M."/>
            <person name="Monday S.R."/>
            <person name="Allard M.W."/>
            <person name="Strain E.A."/>
            <person name="Whittaker P."/>
            <person name="Naum M."/>
            <person name="McCarthy P.J."/>
            <person name="Lopez J.V."/>
            <person name="Fischer M."/>
            <person name="Brown E.W."/>
        </authorList>
    </citation>
    <scope>NUCLEOTIDE SEQUENCE [LARGE SCALE GENOMIC DNA]</scope>
    <source>
        <strain evidence="2 3">LMG 20546</strain>
    </source>
</reference>
<dbReference type="eggNOG" id="COG3408">
    <property type="taxonomic scope" value="Bacteria"/>
</dbReference>
<organism evidence="2 3">
    <name type="scientific">Vibrio brasiliensis LMG 20546</name>
    <dbReference type="NCBI Taxonomy" id="945543"/>
    <lineage>
        <taxon>Bacteria</taxon>
        <taxon>Pseudomonadati</taxon>
        <taxon>Pseudomonadota</taxon>
        <taxon>Gammaproteobacteria</taxon>
        <taxon>Vibrionales</taxon>
        <taxon>Vibrionaceae</taxon>
        <taxon>Vibrio</taxon>
        <taxon>Vibrio oreintalis group</taxon>
    </lineage>
</organism>
<dbReference type="SUPFAM" id="SSF48208">
    <property type="entry name" value="Six-hairpin glycosidases"/>
    <property type="match status" value="1"/>
</dbReference>
<proteinExistence type="predicted"/>
<dbReference type="GO" id="GO:0004135">
    <property type="term" value="F:amylo-alpha-1,6-glucosidase activity"/>
    <property type="evidence" value="ECO:0007669"/>
    <property type="project" value="InterPro"/>
</dbReference>
<keyword evidence="3" id="KW-1185">Reference proteome</keyword>
<dbReference type="RefSeq" id="WP_006878440.1">
    <property type="nucleotide sequence ID" value="NZ_AEVS01000035.1"/>
</dbReference>
<gene>
    <name evidence="2" type="ORF">VIBR0546_03415</name>
</gene>
<dbReference type="Pfam" id="PF06202">
    <property type="entry name" value="GDE_C"/>
    <property type="match status" value="1"/>
</dbReference>
<dbReference type="Proteomes" id="UP000004371">
    <property type="component" value="Unassembled WGS sequence"/>
</dbReference>
<evidence type="ECO:0000313" key="3">
    <source>
        <dbReference type="Proteomes" id="UP000004371"/>
    </source>
</evidence>
<dbReference type="OrthoDB" id="9761875at2"/>
<dbReference type="InterPro" id="IPR008928">
    <property type="entry name" value="6-hairpin_glycosidase_sf"/>
</dbReference>